<proteinExistence type="predicted"/>
<protein>
    <submittedName>
        <fullName evidence="1">Uncharacterized protein</fullName>
    </submittedName>
</protein>
<keyword evidence="2" id="KW-1185">Reference proteome</keyword>
<reference evidence="1 2" key="2">
    <citation type="submission" date="2019-01" db="EMBL/GenBank/DDBJ databases">
        <authorList>
            <person name="Li Y."/>
        </authorList>
    </citation>
    <scope>NUCLEOTIDE SEQUENCE [LARGE SCALE GENOMIC DNA]</scope>
    <source>
        <strain evidence="1 2">2D-5</strain>
    </source>
</reference>
<comment type="caution">
    <text evidence="1">The sequence shown here is derived from an EMBL/GenBank/DDBJ whole genome shotgun (WGS) entry which is preliminary data.</text>
</comment>
<name>A0A443INX0_9RHOB</name>
<accession>A0A443INX0</accession>
<evidence type="ECO:0000313" key="1">
    <source>
        <dbReference type="EMBL" id="RWR08116.1"/>
    </source>
</evidence>
<gene>
    <name evidence="1" type="ORF">D2T33_15930</name>
</gene>
<organism evidence="1 2">
    <name type="scientific">Paenirhodobacter populi</name>
    <dbReference type="NCBI Taxonomy" id="2306993"/>
    <lineage>
        <taxon>Bacteria</taxon>
        <taxon>Pseudomonadati</taxon>
        <taxon>Pseudomonadota</taxon>
        <taxon>Alphaproteobacteria</taxon>
        <taxon>Rhodobacterales</taxon>
        <taxon>Rhodobacter group</taxon>
        <taxon>Paenirhodobacter</taxon>
    </lineage>
</organism>
<dbReference type="Proteomes" id="UP000285710">
    <property type="component" value="Unassembled WGS sequence"/>
</dbReference>
<sequence length="130" mass="15111">MRVKCIKIINPNTGNEQASSPWLTVGKEYVVWEVSWGVNQKLIEFRFEHDDANSPALSNANLFELTSDYIPSTWSIRSIPDQRFSIGPRSWQMDGFWVAYFDGEPWARELYQCEVKSMLEEEQAYLGKLP</sequence>
<reference evidence="1 2" key="1">
    <citation type="submission" date="2019-01" db="EMBL/GenBank/DDBJ databases">
        <title>Sinorhodobacter populi sp. nov. isolated from the symptomatic bark tissue of Populus euramericana canker.</title>
        <authorList>
            <person name="Xu G."/>
        </authorList>
    </citation>
    <scope>NUCLEOTIDE SEQUENCE [LARGE SCALE GENOMIC DNA]</scope>
    <source>
        <strain evidence="1 2">2D-5</strain>
    </source>
</reference>
<evidence type="ECO:0000313" key="2">
    <source>
        <dbReference type="Proteomes" id="UP000285710"/>
    </source>
</evidence>
<dbReference type="EMBL" id="SAUW01000018">
    <property type="protein sequence ID" value="RWR08116.1"/>
    <property type="molecule type" value="Genomic_DNA"/>
</dbReference>
<dbReference type="AlphaFoldDB" id="A0A443INX0"/>